<keyword evidence="4" id="KW-0843">Virulence</keyword>
<feature type="compositionally biased region" description="Polar residues" evidence="6">
    <location>
        <begin position="653"/>
        <end position="662"/>
    </location>
</feature>
<dbReference type="Proteomes" id="UP000829560">
    <property type="component" value="Chromosome"/>
</dbReference>
<dbReference type="Pfam" id="PF13930">
    <property type="entry name" value="Endonuclea_NS_2"/>
    <property type="match status" value="1"/>
</dbReference>
<dbReference type="EMBL" id="CP093310">
    <property type="protein sequence ID" value="WXX24850.1"/>
    <property type="molecule type" value="Genomic_DNA"/>
</dbReference>
<evidence type="ECO:0000256" key="4">
    <source>
        <dbReference type="ARBA" id="ARBA00023026"/>
    </source>
</evidence>
<evidence type="ECO:0000256" key="3">
    <source>
        <dbReference type="ARBA" id="ARBA00022913"/>
    </source>
</evidence>
<protein>
    <submittedName>
        <fullName evidence="9">Hemagglutinin repeat-containing protein</fullName>
    </submittedName>
</protein>
<feature type="compositionally biased region" description="Polar residues" evidence="6">
    <location>
        <begin position="96"/>
        <end position="125"/>
    </location>
</feature>
<keyword evidence="5" id="KW-0175">Coiled coil</keyword>
<feature type="region of interest" description="Disordered" evidence="6">
    <location>
        <begin position="94"/>
        <end position="125"/>
    </location>
</feature>
<feature type="domain" description="Type VII secretion system protein EssD-like" evidence="8">
    <location>
        <begin position="1064"/>
        <end position="1190"/>
    </location>
</feature>
<evidence type="ECO:0000256" key="6">
    <source>
        <dbReference type="SAM" id="MobiDB-lite"/>
    </source>
</evidence>
<dbReference type="Gene3D" id="3.40.570.10">
    <property type="entry name" value="Extracellular Endonuclease, subunit A"/>
    <property type="match status" value="1"/>
</dbReference>
<evidence type="ECO:0000256" key="2">
    <source>
        <dbReference type="ARBA" id="ARBA00022656"/>
    </source>
</evidence>
<comment type="subcellular location">
    <subcellularLocation>
        <location evidence="1">Target cell</location>
        <location evidence="1">Target cell cytoplasm</location>
    </subcellularLocation>
</comment>
<dbReference type="GO" id="GO:0003824">
    <property type="term" value="F:catalytic activity"/>
    <property type="evidence" value="ECO:0007669"/>
    <property type="project" value="UniProtKB-ARBA"/>
</dbReference>
<evidence type="ECO:0000313" key="9">
    <source>
        <dbReference type="EMBL" id="WXX24850.1"/>
    </source>
</evidence>
<dbReference type="KEGG" id="prae:MN210_18650"/>
<dbReference type="InterPro" id="IPR025157">
    <property type="entry name" value="Hemagglutinin_rpt"/>
</dbReference>
<dbReference type="SUPFAM" id="SSF54060">
    <property type="entry name" value="His-Me finger endonucleases"/>
    <property type="match status" value="1"/>
</dbReference>
<reference evidence="9" key="1">
    <citation type="submission" date="2024-03" db="EMBL/GenBank/DDBJ databases">
        <title>Psychrobacter raelis sp. nov. isolated from a dog with peritonitis.</title>
        <authorList>
            <person name="Schiavone A."/>
            <person name="Manzulli V."/>
            <person name="Camarda A."/>
            <person name="Cafiero M.A."/>
            <person name="Vasco I."/>
            <person name="Marino L."/>
            <person name="Pennuzzi G."/>
            <person name="Serrecchia L."/>
            <person name="Galante D."/>
            <person name="Pugliese N."/>
        </authorList>
    </citation>
    <scope>NUCLEOTIDE SEQUENCE</scope>
    <source>
        <strain evidence="9">PraFG1</strain>
    </source>
</reference>
<evidence type="ECO:0000313" key="10">
    <source>
        <dbReference type="Proteomes" id="UP000829560"/>
    </source>
</evidence>
<accession>A0AAU6PWT5</accession>
<keyword evidence="3" id="KW-1266">Target cell cytoplasm</keyword>
<dbReference type="AlphaFoldDB" id="A0AAU6PWT5"/>
<keyword evidence="2" id="KW-0800">Toxin</keyword>
<feature type="region of interest" description="Disordered" evidence="6">
    <location>
        <begin position="645"/>
        <end position="672"/>
    </location>
</feature>
<organism evidence="9 10">
    <name type="scientific">Psychrobacter raelei</name>
    <dbReference type="NCBI Taxonomy" id="2565531"/>
    <lineage>
        <taxon>Bacteria</taxon>
        <taxon>Pseudomonadati</taxon>
        <taxon>Pseudomonadota</taxon>
        <taxon>Gammaproteobacteria</taxon>
        <taxon>Moraxellales</taxon>
        <taxon>Moraxellaceae</taxon>
        <taxon>Psychrobacter</taxon>
    </lineage>
</organism>
<dbReference type="InterPro" id="IPR044925">
    <property type="entry name" value="His-Me_finger_sf"/>
</dbReference>
<evidence type="ECO:0000259" key="8">
    <source>
        <dbReference type="Pfam" id="PF13930"/>
    </source>
</evidence>
<evidence type="ECO:0000256" key="1">
    <source>
        <dbReference type="ARBA" id="ARBA00004219"/>
    </source>
</evidence>
<sequence length="1200" mass="126143">MLDNQGGSTRINTKGDTHLNAVNTGYQTNAVSDANNYFKQGETRDIGSRITGTDNVTIISGGKSTGKAVTINSDNGTVGLKAGKDITLTEGRHTKNLSTANKTTNRGFLSKTTTQNRFDSQSDTAISNDIQGDKIIMDADNNLSLTATNAISDHGTYLKAGNNVDILAAQNTSSTTSESSTKKSGVFSSGGFGLTLGKQKTENDNTQTALTHTASTIGAIDGNLIIEAGNHYQQTGSHLIAGMGEDSGKDITDKDRGNTVIKARDIDIDNVMDVYANQSEQRFKQSGLTVSVSNSLVDSAQNIDKLIDAAGNTSSPRMKGLAAISAGLKAEALYEQGSQALNALSEGNLKDVGNTRIQATIGSSKSQANSQSYNEQSQGSSITTNNLALIATGGGKDSNINIKGSDISVANNALFKADNDFNINGVAQNEQTRSNNKSSSFGAGVYASTNPSGEGASFGITANASGAKGHANSDGTTYANSHINVGGTTTFDIGNDVNITGGVLTTDELTGQVAGDLNMESLQDTYVYDNKQKNAGFSADIDLSGNAQANSLSINGGKTNIDADYAAVTEQTAIYTQKADLNVGGKGVIKGAAYTTASAEDNKSVFAQGIETSDIQNHINYDAKAIAAGISIGKAKDTNPEASLNGIGYGSDGDSQTRTTKAGVTGMAGQSDVTTASKDSLNESLKNSFDANKVGSKVQADLEITRAFDQERRKIKAELNKKEQKLRDEAQEALDNKDYGKARKKTLAADKVQKDSLLFDGISSALYGPNTNGATGYVAKAVSPQVANQIGQYFKKNDLDNAANNTNLAGEGSPEHLLAHALLGAAVSAATGNDALTGGISASSGEVTATLLSKYIYQVDKPSELTAEQKDTISNITTLAGVAIGSTTGEVTDAVNAGETAKVAVEDNHDSDLRRGMKRKTNAELARETWEMNHGPLGKFINRNQKYILIGTDFIPIIGDIKGFSEAKNVGDYIFASAGLVPLLGDGAKAAYKSAKASGNLNQMKQVLQNAINTLQSKGLVTQTSGANLINMVNKGEDVKPVISVPAGSKGNWDRSINQSTFKPNRQYKLSNGHTYITDSRGRVNKVEGELSLNKMDRNTNQQRNTGKAENATGDDGGHLIASSLGGAGDRINMVPQARTLNRGDWKKMENEVRNELKAGKSVSIKIDLDYANSSSSRPSKFIVNIKVDGKAKSPYIFEQ</sequence>
<evidence type="ECO:0000256" key="5">
    <source>
        <dbReference type="SAM" id="Coils"/>
    </source>
</evidence>
<evidence type="ECO:0000259" key="7">
    <source>
        <dbReference type="Pfam" id="PF04829"/>
    </source>
</evidence>
<name>A0AAU6PWT5_9GAMM</name>
<dbReference type="Pfam" id="PF04829">
    <property type="entry name" value="PT-VENN"/>
    <property type="match status" value="1"/>
</dbReference>
<feature type="compositionally biased region" description="Polar residues" evidence="6">
    <location>
        <begin position="1099"/>
        <end position="1108"/>
    </location>
</feature>
<feature type="domain" description="VENN motif-containing" evidence="7">
    <location>
        <begin position="862"/>
        <end position="908"/>
    </location>
</feature>
<dbReference type="InterPro" id="IPR044929">
    <property type="entry name" value="DNA/RNA_non-sp_Endonuclease_sf"/>
</dbReference>
<dbReference type="GO" id="GO:0090729">
    <property type="term" value="F:toxin activity"/>
    <property type="evidence" value="ECO:0007669"/>
    <property type="project" value="UniProtKB-KW"/>
</dbReference>
<feature type="region of interest" description="Disordered" evidence="6">
    <location>
        <begin position="1096"/>
        <end position="1128"/>
    </location>
</feature>
<dbReference type="InterPro" id="IPR006914">
    <property type="entry name" value="VENN_dom"/>
</dbReference>
<dbReference type="RefSeq" id="WP_338412834.1">
    <property type="nucleotide sequence ID" value="NZ_CP093310.2"/>
</dbReference>
<dbReference type="Pfam" id="PF13332">
    <property type="entry name" value="Fil_haemagg_2"/>
    <property type="match status" value="2"/>
</dbReference>
<proteinExistence type="predicted"/>
<dbReference type="InterPro" id="IPR044927">
    <property type="entry name" value="Endonuclea_NS_2"/>
</dbReference>
<keyword evidence="10" id="KW-1185">Reference proteome</keyword>
<gene>
    <name evidence="9" type="ORF">MN210_18650</name>
</gene>
<feature type="coiled-coil region" evidence="5">
    <location>
        <begin position="705"/>
        <end position="736"/>
    </location>
</feature>